<feature type="chain" id="PRO_5023090846" evidence="1">
    <location>
        <begin position="19"/>
        <end position="100"/>
    </location>
</feature>
<sequence>MLKYCFVLLSLLSLTSYASEWTCLKIYQQETGQQALSEKDWLTSDRRRNSQVWQQANTFNLENQLPSEYSTIRQQRDFYEWYYTAISEKEHDVVWPKMAH</sequence>
<dbReference type="AlphaFoldDB" id="A0A5D0QTA9"/>
<accession>A0A5D0QTA9</accession>
<comment type="caution">
    <text evidence="2">The sequence shown here is derived from an EMBL/GenBank/DDBJ whole genome shotgun (WGS) entry which is preliminary data.</text>
</comment>
<evidence type="ECO:0000256" key="1">
    <source>
        <dbReference type="SAM" id="SignalP"/>
    </source>
</evidence>
<dbReference type="EMBL" id="VSKL01000006">
    <property type="protein sequence ID" value="TYB71668.1"/>
    <property type="molecule type" value="Genomic_DNA"/>
</dbReference>
<dbReference type="Proteomes" id="UP000324358">
    <property type="component" value="Unassembled WGS sequence"/>
</dbReference>
<dbReference type="RefSeq" id="WP_148367522.1">
    <property type="nucleotide sequence ID" value="NZ_VSKL01000006.1"/>
</dbReference>
<organism evidence="2 3">
    <name type="scientific">Bizionia algoritergicola</name>
    <dbReference type="NCBI Taxonomy" id="291187"/>
    <lineage>
        <taxon>Bacteria</taxon>
        <taxon>Pseudomonadati</taxon>
        <taxon>Bacteroidota</taxon>
        <taxon>Flavobacteriia</taxon>
        <taxon>Flavobacteriales</taxon>
        <taxon>Flavobacteriaceae</taxon>
        <taxon>Bizionia</taxon>
    </lineage>
</organism>
<reference evidence="2 3" key="1">
    <citation type="submission" date="2019-08" db="EMBL/GenBank/DDBJ databases">
        <title>Genomes of Antarctic Bizionia species.</title>
        <authorList>
            <person name="Bowman J.P."/>
        </authorList>
    </citation>
    <scope>NUCLEOTIDE SEQUENCE [LARGE SCALE GENOMIC DNA]</scope>
    <source>
        <strain evidence="2 3">APA-1</strain>
    </source>
</reference>
<evidence type="ECO:0000313" key="3">
    <source>
        <dbReference type="Proteomes" id="UP000324358"/>
    </source>
</evidence>
<evidence type="ECO:0000313" key="2">
    <source>
        <dbReference type="EMBL" id="TYB71668.1"/>
    </source>
</evidence>
<feature type="signal peptide" evidence="1">
    <location>
        <begin position="1"/>
        <end position="18"/>
    </location>
</feature>
<proteinExistence type="predicted"/>
<keyword evidence="1" id="KW-0732">Signal</keyword>
<protein>
    <submittedName>
        <fullName evidence="2">Uncharacterized protein</fullName>
    </submittedName>
</protein>
<dbReference type="OrthoDB" id="758464at2"/>
<gene>
    <name evidence="2" type="ORF">ES675_14080</name>
</gene>
<keyword evidence="3" id="KW-1185">Reference proteome</keyword>
<name>A0A5D0QTA9_9FLAO</name>